<sequence length="145" mass="15600">MTQDSLEHPTSQAASLSGPGNLPAQPGKSAPQRLPDAAFAGEITDRDVIDHEGAPIEDRGAFRRYMPFKPPVAGALSVIFAIAAFYRTTILLAPLALIAGIVALCRRQYNWGLIGIIAAVAALLTDITFWSLVGAAWMVRWLVWS</sequence>
<feature type="compositionally biased region" description="Polar residues" evidence="1">
    <location>
        <begin position="1"/>
        <end position="15"/>
    </location>
</feature>
<name>A0ABU5E976_9PROT</name>
<dbReference type="Proteomes" id="UP001279642">
    <property type="component" value="Unassembled WGS sequence"/>
</dbReference>
<keyword evidence="2" id="KW-0812">Transmembrane</keyword>
<dbReference type="RefSeq" id="WP_320507185.1">
    <property type="nucleotide sequence ID" value="NZ_JAXCLW010000001.1"/>
</dbReference>
<proteinExistence type="predicted"/>
<accession>A0ABU5E976</accession>
<evidence type="ECO:0000256" key="2">
    <source>
        <dbReference type="SAM" id="Phobius"/>
    </source>
</evidence>
<gene>
    <name evidence="3" type="ORF">SMD27_04825</name>
</gene>
<feature type="transmembrane region" description="Helical" evidence="2">
    <location>
        <begin position="72"/>
        <end position="104"/>
    </location>
</feature>
<keyword evidence="4" id="KW-1185">Reference proteome</keyword>
<evidence type="ECO:0000313" key="4">
    <source>
        <dbReference type="Proteomes" id="UP001279642"/>
    </source>
</evidence>
<protein>
    <recommendedName>
        <fullName evidence="5">DUF4190 domain-containing protein</fullName>
    </recommendedName>
</protein>
<evidence type="ECO:0008006" key="5">
    <source>
        <dbReference type="Google" id="ProtNLM"/>
    </source>
</evidence>
<feature type="region of interest" description="Disordered" evidence="1">
    <location>
        <begin position="1"/>
        <end position="33"/>
    </location>
</feature>
<dbReference type="EMBL" id="JAXCLW010000001">
    <property type="protein sequence ID" value="MDY0882155.1"/>
    <property type="molecule type" value="Genomic_DNA"/>
</dbReference>
<evidence type="ECO:0000256" key="1">
    <source>
        <dbReference type="SAM" id="MobiDB-lite"/>
    </source>
</evidence>
<organism evidence="3 4">
    <name type="scientific">Dongia soli</name>
    <dbReference type="NCBI Taxonomy" id="600628"/>
    <lineage>
        <taxon>Bacteria</taxon>
        <taxon>Pseudomonadati</taxon>
        <taxon>Pseudomonadota</taxon>
        <taxon>Alphaproteobacteria</taxon>
        <taxon>Rhodospirillales</taxon>
        <taxon>Dongiaceae</taxon>
        <taxon>Dongia</taxon>
    </lineage>
</organism>
<evidence type="ECO:0000313" key="3">
    <source>
        <dbReference type="EMBL" id="MDY0882155.1"/>
    </source>
</evidence>
<keyword evidence="2" id="KW-0472">Membrane</keyword>
<reference evidence="3 4" key="1">
    <citation type="journal article" date="2016" name="Antonie Van Leeuwenhoek">
        <title>Dongia soli sp. nov., isolated from soil from Dokdo, Korea.</title>
        <authorList>
            <person name="Kim D.U."/>
            <person name="Lee H."/>
            <person name="Kim H."/>
            <person name="Kim S.G."/>
            <person name="Ka J.O."/>
        </authorList>
    </citation>
    <scope>NUCLEOTIDE SEQUENCE [LARGE SCALE GENOMIC DNA]</scope>
    <source>
        <strain evidence="3 4">D78</strain>
    </source>
</reference>
<keyword evidence="2" id="KW-1133">Transmembrane helix</keyword>
<comment type="caution">
    <text evidence="3">The sequence shown here is derived from an EMBL/GenBank/DDBJ whole genome shotgun (WGS) entry which is preliminary data.</text>
</comment>
<feature type="transmembrane region" description="Helical" evidence="2">
    <location>
        <begin position="111"/>
        <end position="139"/>
    </location>
</feature>